<dbReference type="RefSeq" id="WP_066309794.1">
    <property type="nucleotide sequence ID" value="NZ_CANLSS010000001.1"/>
</dbReference>
<reference evidence="2 3" key="1">
    <citation type="submission" date="2016-01" db="EMBL/GenBank/DDBJ databases">
        <title>The draft genome sequence of Aquimarina sp. RZW4-3-2.</title>
        <authorList>
            <person name="Wang Y."/>
        </authorList>
    </citation>
    <scope>NUCLEOTIDE SEQUENCE [LARGE SCALE GENOMIC DNA]</scope>
    <source>
        <strain evidence="2 3">RZW4-3-2</strain>
    </source>
</reference>
<comment type="caution">
    <text evidence="2">The sequence shown here is derived from an EMBL/GenBank/DDBJ whole genome shotgun (WGS) entry which is preliminary data.</text>
</comment>
<sequence>MIKPNKNIDIGTFDIDIKELATHETSEYVAQRLQQAMQEVLNKHVKNKNTTTAFLTNQSSGGTANNRNTIPRTIGGTTKQNNNTNVYKQSTGSTAGVSPSGVQNVQESSITKESKETSLIESIDTAVATTDNITPDQTINNIATVNDKELLIQKITKKYLTESSDDYDATQVDKWNGIIEQIKKETDLDTFVKNSDNLSLQELYKEVISASKPKKELTPEVLRKRMIKEIEEKYISDEKLEPKKKSFWESILWKLNNSNIALKDILEKHKELFLFIDLLMPSEFDNLSIDLKKITAKNVYPKIGKDTIYVRLGKLKDETGKSVSKVTKDKKGLKHLIDTPIVFTANRDNVNINWKVYKKDGTLLSTHVDEGKTFTYIFKEYGEFVIEAYGSSAVYKNKKGQYKKAKNLKLRSNYIAIHIKTPELERVKVKGLKNKGHIVFNNEKEYSFKAIADVGKVEDLSTITWKKFYKNTVAQKNYEELEKDVVTEGVVLKTKFNKAGCYKIVAKSGEKISTTTFTVGGNYIRTIKEVNKKNFVLFNTSDTLAFVPSSYKLGKNVHIDKEAITWVVTKNEAIIGKPFKGEKFIVEQTQGIKEGEYKVTAYVNDPIFGKKQASTTVMVVHPEIIEAQWTDSRGVIKPSSGYKDEVNYISAKIPYYHNSKALIKLYSGNKLLYTYTTTTDNHGGIKEEVCLEDFGIENLFNEKVKFRNSEAGLLSFTIEAVGYTFKKSNVRFNNKIYVIKERSITMAYFAYRGEVISPLKHAVPYGVRIQAVIEAPNMIGEKLKTNFYHVPSQDYSNSSKVVLAEEVIVGTDGRAILELTLPKNLEENHKKFKYFYFSSESLEGEKIIKNSFILLCFKEGDVLPEGVDLLVRSPWMKIALEEAVKSLGTHEGKEPMLSMGYRYLKAAGNPYSPDNDDFGQWCAAFTTWVVKEANYKIPNNTRSQHIVENEGKLYKRISYPIFGAITVYTRRTNTKSGHVGMLFGLDKNGDYILLGGNQGDTIKFSTFGKKKSGSLDFNGFFVPIEYSIKSIDKLTKKDYYESDDEVNKLFKIISENAKGAPKTK</sequence>
<feature type="region of interest" description="Disordered" evidence="1">
    <location>
        <begin position="53"/>
        <end position="113"/>
    </location>
</feature>
<proteinExistence type="predicted"/>
<keyword evidence="3" id="KW-1185">Reference proteome</keyword>
<accession>A0A162CUC7</accession>
<evidence type="ECO:0000313" key="3">
    <source>
        <dbReference type="Proteomes" id="UP000076715"/>
    </source>
</evidence>
<dbReference type="STRING" id="1642818.AWE51_02365"/>
<dbReference type="EMBL" id="LQRT01000002">
    <property type="protein sequence ID" value="KZS42304.1"/>
    <property type="molecule type" value="Genomic_DNA"/>
</dbReference>
<dbReference type="AlphaFoldDB" id="A0A162CUC7"/>
<evidence type="ECO:0000313" key="2">
    <source>
        <dbReference type="EMBL" id="KZS42304.1"/>
    </source>
</evidence>
<evidence type="ECO:0008006" key="4">
    <source>
        <dbReference type="Google" id="ProtNLM"/>
    </source>
</evidence>
<name>A0A162CUC7_9FLAO</name>
<evidence type="ECO:0000256" key="1">
    <source>
        <dbReference type="SAM" id="MobiDB-lite"/>
    </source>
</evidence>
<protein>
    <recommendedName>
        <fullName evidence="4">Peptidase C51 domain-containing protein</fullName>
    </recommendedName>
</protein>
<dbReference type="Proteomes" id="UP000076715">
    <property type="component" value="Unassembled WGS sequence"/>
</dbReference>
<dbReference type="OrthoDB" id="9813532at2"/>
<gene>
    <name evidence="2" type="ORF">AWE51_02365</name>
</gene>
<organism evidence="2 3">
    <name type="scientific">Aquimarina aggregata</name>
    <dbReference type="NCBI Taxonomy" id="1642818"/>
    <lineage>
        <taxon>Bacteria</taxon>
        <taxon>Pseudomonadati</taxon>
        <taxon>Bacteroidota</taxon>
        <taxon>Flavobacteriia</taxon>
        <taxon>Flavobacteriales</taxon>
        <taxon>Flavobacteriaceae</taxon>
        <taxon>Aquimarina</taxon>
    </lineage>
</organism>
<feature type="compositionally biased region" description="Polar residues" evidence="1">
    <location>
        <begin position="53"/>
        <end position="106"/>
    </location>
</feature>